<feature type="transmembrane region" description="Helical" evidence="6">
    <location>
        <begin position="364"/>
        <end position="383"/>
    </location>
</feature>
<comment type="subcellular location">
    <subcellularLocation>
        <location evidence="1">Cell membrane</location>
        <topology evidence="1">Multi-pass membrane protein</topology>
    </subcellularLocation>
</comment>
<dbReference type="Proteomes" id="UP001208692">
    <property type="component" value="Unassembled WGS sequence"/>
</dbReference>
<evidence type="ECO:0000256" key="1">
    <source>
        <dbReference type="ARBA" id="ARBA00004651"/>
    </source>
</evidence>
<evidence type="ECO:0000256" key="2">
    <source>
        <dbReference type="ARBA" id="ARBA00022475"/>
    </source>
</evidence>
<name>A0AAV5AX60_9FLAO</name>
<feature type="transmembrane region" description="Helical" evidence="6">
    <location>
        <begin position="389"/>
        <end position="412"/>
    </location>
</feature>
<dbReference type="InterPro" id="IPR050833">
    <property type="entry name" value="Poly_Biosynth_Transport"/>
</dbReference>
<evidence type="ECO:0000313" key="8">
    <source>
        <dbReference type="EMBL" id="GJM53530.1"/>
    </source>
</evidence>
<feature type="transmembrane region" description="Helical" evidence="6">
    <location>
        <begin position="119"/>
        <end position="140"/>
    </location>
</feature>
<dbReference type="Pfam" id="PF01943">
    <property type="entry name" value="Polysacc_synt"/>
    <property type="match status" value="1"/>
</dbReference>
<protein>
    <submittedName>
        <fullName evidence="7">Flippase</fullName>
    </submittedName>
</protein>
<evidence type="ECO:0000256" key="3">
    <source>
        <dbReference type="ARBA" id="ARBA00022692"/>
    </source>
</evidence>
<feature type="transmembrane region" description="Helical" evidence="6">
    <location>
        <begin position="152"/>
        <end position="173"/>
    </location>
</feature>
<evidence type="ECO:0000256" key="4">
    <source>
        <dbReference type="ARBA" id="ARBA00022989"/>
    </source>
</evidence>
<keyword evidence="4 6" id="KW-1133">Transmembrane helix</keyword>
<feature type="transmembrane region" description="Helical" evidence="6">
    <location>
        <begin position="12"/>
        <end position="35"/>
    </location>
</feature>
<organism evidence="7 9">
    <name type="scientific">Capnocytophaga catalasegens</name>
    <dbReference type="NCBI Taxonomy" id="1004260"/>
    <lineage>
        <taxon>Bacteria</taxon>
        <taxon>Pseudomonadati</taxon>
        <taxon>Bacteroidota</taxon>
        <taxon>Flavobacteriia</taxon>
        <taxon>Flavobacteriales</taxon>
        <taxon>Flavobacteriaceae</taxon>
        <taxon>Capnocytophaga</taxon>
    </lineage>
</organism>
<dbReference type="GO" id="GO:0005886">
    <property type="term" value="C:plasma membrane"/>
    <property type="evidence" value="ECO:0007669"/>
    <property type="project" value="UniProtKB-SubCell"/>
</dbReference>
<accession>A0AAV5AX60</accession>
<dbReference type="PANTHER" id="PTHR30250">
    <property type="entry name" value="PST FAMILY PREDICTED COLANIC ACID TRANSPORTER"/>
    <property type="match status" value="1"/>
</dbReference>
<feature type="transmembrane region" description="Helical" evidence="6">
    <location>
        <begin position="41"/>
        <end position="69"/>
    </location>
</feature>
<evidence type="ECO:0000313" key="9">
    <source>
        <dbReference type="Proteomes" id="UP001207736"/>
    </source>
</evidence>
<keyword evidence="5 6" id="KW-0472">Membrane</keyword>
<feature type="transmembrane region" description="Helical" evidence="6">
    <location>
        <begin position="247"/>
        <end position="266"/>
    </location>
</feature>
<proteinExistence type="predicted"/>
<gene>
    <name evidence="7" type="ORF">RCZ15_21320</name>
    <name evidence="8" type="ORF">RCZ16_18460</name>
</gene>
<feature type="transmembrane region" description="Helical" evidence="6">
    <location>
        <begin position="217"/>
        <end position="235"/>
    </location>
</feature>
<keyword evidence="3 6" id="KW-0812">Transmembrane</keyword>
<feature type="transmembrane region" description="Helical" evidence="6">
    <location>
        <begin position="302"/>
        <end position="324"/>
    </location>
</feature>
<dbReference type="AlphaFoldDB" id="A0AAV5AX60"/>
<feature type="transmembrane region" description="Helical" evidence="6">
    <location>
        <begin position="179"/>
        <end position="197"/>
    </location>
</feature>
<feature type="transmembrane region" description="Helical" evidence="6">
    <location>
        <begin position="457"/>
        <end position="487"/>
    </location>
</feature>
<comment type="caution">
    <text evidence="7">The sequence shown here is derived from an EMBL/GenBank/DDBJ whole genome shotgun (WGS) entry which is preliminary data.</text>
</comment>
<evidence type="ECO:0000256" key="5">
    <source>
        <dbReference type="ARBA" id="ARBA00023136"/>
    </source>
</evidence>
<keyword evidence="2" id="KW-1003">Cell membrane</keyword>
<feature type="transmembrane region" description="Helical" evidence="6">
    <location>
        <begin position="336"/>
        <end position="357"/>
    </location>
</feature>
<evidence type="ECO:0000313" key="10">
    <source>
        <dbReference type="Proteomes" id="UP001208692"/>
    </source>
</evidence>
<dbReference type="EMBL" id="BQKA01000042">
    <property type="protein sequence ID" value="GJM51159.1"/>
    <property type="molecule type" value="Genomic_DNA"/>
</dbReference>
<dbReference type="PANTHER" id="PTHR30250:SF11">
    <property type="entry name" value="O-ANTIGEN TRANSPORTER-RELATED"/>
    <property type="match status" value="1"/>
</dbReference>
<evidence type="ECO:0000313" key="7">
    <source>
        <dbReference type="EMBL" id="GJM51159.1"/>
    </source>
</evidence>
<feature type="transmembrane region" description="Helical" evidence="6">
    <location>
        <begin position="424"/>
        <end position="445"/>
    </location>
</feature>
<reference evidence="7 10" key="1">
    <citation type="submission" date="2021-11" db="EMBL/GenBank/DDBJ databases">
        <title>Draft genome sequence of Capnocytophaga sp. strain KC07075 isolated from cat oral cavity.</title>
        <authorList>
            <person name="Suzuki M."/>
            <person name="Imaoka K."/>
            <person name="Kimura M."/>
            <person name="Morikawa S."/>
            <person name="Maeda K."/>
        </authorList>
    </citation>
    <scope>NUCLEOTIDE SEQUENCE</scope>
    <source>
        <strain evidence="7">KC07075</strain>
        <strain evidence="8 10">KC07079</strain>
    </source>
</reference>
<dbReference type="InterPro" id="IPR002797">
    <property type="entry name" value="Polysacc_synth"/>
</dbReference>
<feature type="transmembrane region" description="Helical" evidence="6">
    <location>
        <begin position="81"/>
        <end position="107"/>
    </location>
</feature>
<sequence length="511" mass="58871">MGIVLRQSMKNMFVTYLGFIIGAVNVLFLFTSFLSDKQYGLVSYVLSVSTILTPILTFGVHTTFIKYYWSYSIGKEQNKFVTFMLILPLFMILIAGLITLLLYQHIYEFISKKNEIVGYYIWTIFGLSAIMAYFEVFYAWVRVQFKTVEGNFLKEVFPRVFTTLLLVLVHINWINFEQFIQALCGVYLLRTLLMILISFQIKKPTILLKIPTNYQSLIWYGLFLILAGSVATFFIDIDKFMLNQYLPLSQIAIYTVAVFIATVISVPNRAVYQLVSPMIAQLLNQNKNQELRLFYKKTTDNVYFVGSIIFLLIVLNAQDIYTLIPSTNYAQGIEVLWLISVVKLLDTLTGTSNAVLLNASYYRIVLYLGIALVALMIIFNIIFIPKWGIVGAAIATFIAFLLYNLLKIYFVYRNNQLQPFSYEVGKITLFLLLLLGIFSVIPMPFSSVYNLIFRSSIIVLLSVVCGIYFHFSAEIISTTLSILIFLYRKSNGFLKNILYWCINRIKRLQVE</sequence>
<keyword evidence="10" id="KW-1185">Reference proteome</keyword>
<dbReference type="Proteomes" id="UP001207736">
    <property type="component" value="Unassembled WGS sequence"/>
</dbReference>
<dbReference type="EMBL" id="BQKB01000042">
    <property type="protein sequence ID" value="GJM53530.1"/>
    <property type="molecule type" value="Genomic_DNA"/>
</dbReference>
<evidence type="ECO:0000256" key="6">
    <source>
        <dbReference type="SAM" id="Phobius"/>
    </source>
</evidence>